<dbReference type="InterPro" id="IPR023631">
    <property type="entry name" value="Amidase_dom"/>
</dbReference>
<name>A0A7Z0EGS2_9MICO</name>
<dbReference type="PANTHER" id="PTHR42678">
    <property type="entry name" value="AMIDASE"/>
    <property type="match status" value="1"/>
</dbReference>
<dbReference type="PANTHER" id="PTHR42678:SF11">
    <property type="entry name" value="AMIDASE FAMILY PROTEIN"/>
    <property type="match status" value="1"/>
</dbReference>
<dbReference type="Gene3D" id="3.90.1300.10">
    <property type="entry name" value="Amidase signature (AS) domain"/>
    <property type="match status" value="1"/>
</dbReference>
<dbReference type="GO" id="GO:0004040">
    <property type="term" value="F:amidase activity"/>
    <property type="evidence" value="ECO:0007669"/>
    <property type="project" value="UniProtKB-EC"/>
</dbReference>
<keyword evidence="2" id="KW-0378">Hydrolase</keyword>
<reference evidence="2 3" key="1">
    <citation type="submission" date="2020-07" db="EMBL/GenBank/DDBJ databases">
        <title>Sequencing the genomes of 1000 actinobacteria strains.</title>
        <authorList>
            <person name="Klenk H.-P."/>
        </authorList>
    </citation>
    <scope>NUCLEOTIDE SEQUENCE [LARGE SCALE GENOMIC DNA]</scope>
    <source>
        <strain evidence="2 3">LI1</strain>
    </source>
</reference>
<accession>A0A7Z0EGS2</accession>
<organism evidence="2 3">
    <name type="scientific">Glaciibacter psychrotolerans</name>
    <dbReference type="NCBI Taxonomy" id="670054"/>
    <lineage>
        <taxon>Bacteria</taxon>
        <taxon>Bacillati</taxon>
        <taxon>Actinomycetota</taxon>
        <taxon>Actinomycetes</taxon>
        <taxon>Micrococcales</taxon>
        <taxon>Microbacteriaceae</taxon>
        <taxon>Glaciibacter</taxon>
    </lineage>
</organism>
<sequence length="576" mass="61079">MPSQLAPDFEVAEASIAELRTALETGRVTSVGLVTASLARIAAFDRNGPRLNAVVVSNPSALDDARASDERRARAATRGPLDGIPYTAKDSYLVAGLTAAAGSPAFEHLVAQWDAFTIGRLRNAGAVLIGLTNMPPMANGGMQRGVYGRAESPYNGDYLTAAFGSGSSNGSGSATAASFGAFGLGEETWSSGRAPASNNSLCAYTPSRGVISTRGNWPLVPTMDVVVPHTRTMADLFEVLEVIVADDPETRGDFWRAQPWVSLPAASAVRPTHYSDLAQAEAPSPLAGKRFGLPRMYVNADPDAGTSTRPSLGGPLGQRIDTRASVIELWDAARGALETAGAEIVLVDFPAVSNYEGDRAGAPTITTRGLVGPDFLKREIVDLSAWAWDDFLRANGDPTLDRLADVDGASIFPQPDGALPDRYDGFEDDISDYPGQVREHPVEHFTQIPHLESGIRGLEETRRIDLEEWMDDLGLDAVVFPAAADVGRSDMDVNEASADLGWRNGVWVSNGNLAIRHLGIPTVTVPMGAMADIGMPVGLTFAGRAYDDTALLQIAAAFEATGDRRVAPPRTPPLSR</sequence>
<dbReference type="Proteomes" id="UP000537260">
    <property type="component" value="Unassembled WGS sequence"/>
</dbReference>
<dbReference type="AlphaFoldDB" id="A0A7Z0EGS2"/>
<dbReference type="SUPFAM" id="SSF75304">
    <property type="entry name" value="Amidase signature (AS) enzymes"/>
    <property type="match status" value="1"/>
</dbReference>
<gene>
    <name evidence="2" type="ORF">HNR05_003061</name>
</gene>
<keyword evidence="3" id="KW-1185">Reference proteome</keyword>
<comment type="caution">
    <text evidence="2">The sequence shown here is derived from an EMBL/GenBank/DDBJ whole genome shotgun (WGS) entry which is preliminary data.</text>
</comment>
<dbReference type="EMBL" id="JACCFM010000001">
    <property type="protein sequence ID" value="NYJ21270.1"/>
    <property type="molecule type" value="Genomic_DNA"/>
</dbReference>
<feature type="domain" description="Amidase" evidence="1">
    <location>
        <begin position="33"/>
        <end position="250"/>
    </location>
</feature>
<evidence type="ECO:0000313" key="2">
    <source>
        <dbReference type="EMBL" id="NYJ21270.1"/>
    </source>
</evidence>
<dbReference type="EC" id="3.5.1.4" evidence="2"/>
<evidence type="ECO:0000259" key="1">
    <source>
        <dbReference type="Pfam" id="PF01425"/>
    </source>
</evidence>
<dbReference type="Pfam" id="PF01425">
    <property type="entry name" value="Amidase"/>
    <property type="match status" value="1"/>
</dbReference>
<dbReference type="NCBIfam" id="NF005127">
    <property type="entry name" value="PRK06565.1"/>
    <property type="match status" value="1"/>
</dbReference>
<proteinExistence type="predicted"/>
<evidence type="ECO:0000313" key="3">
    <source>
        <dbReference type="Proteomes" id="UP000537260"/>
    </source>
</evidence>
<protein>
    <submittedName>
        <fullName evidence="2">Amidase</fullName>
        <ecNumber evidence="2">3.5.1.4</ecNumber>
    </submittedName>
</protein>
<dbReference type="InterPro" id="IPR036928">
    <property type="entry name" value="AS_sf"/>
</dbReference>
<dbReference type="RefSeq" id="WP_179579895.1">
    <property type="nucleotide sequence ID" value="NZ_JACCFM010000001.1"/>
</dbReference>